<dbReference type="Pfam" id="PF00620">
    <property type="entry name" value="RhoGAP"/>
    <property type="match status" value="1"/>
</dbReference>
<dbReference type="GO" id="GO:2001136">
    <property type="term" value="P:negative regulation of endocytic recycling"/>
    <property type="evidence" value="ECO:0007669"/>
    <property type="project" value="TreeGrafter"/>
</dbReference>
<dbReference type="InterPro" id="IPR008936">
    <property type="entry name" value="Rho_GTPase_activation_prot"/>
</dbReference>
<dbReference type="SUPFAM" id="SSF52087">
    <property type="entry name" value="CRAL/TRIO domain"/>
    <property type="match status" value="1"/>
</dbReference>
<name>A0A671RQQ9_9TELE</name>
<dbReference type="AlphaFoldDB" id="A0A671RQQ9"/>
<reference evidence="4" key="1">
    <citation type="submission" date="2025-08" db="UniProtKB">
        <authorList>
            <consortium name="Ensembl"/>
        </authorList>
    </citation>
    <scope>IDENTIFICATION</scope>
</reference>
<sequence length="326" mass="37760">MPPQHQLDHHKLLMYLKQTLDKYVESDYTLIYFHHGLTSENKPSLSWLRDAYREFDRKYKKNIKALYIVHPTMLIRTILILFKPLISFKFGRKLNYINYLSELEEIVKCDQLVIPNRVREYDDKIRLSLKPSVVPGPISPPRSPPLPFQQFGVPLSNVNFIPIFIVGLKTEGIFRRSANVSLVKDVKVKYNSGEEVSFSQLDDVHLAAVILKMFLRELPEPLLTYQLYNDIVNFHNVDTESQAERIRNMLMSLPEENYASLRFLIQFLAQVSAESEVNKMTNANLAVVFGPNLLWGQDASMTLSAIGPINNFTRILLDLHHKVFIQ</sequence>
<feature type="transmembrane region" description="Helical" evidence="1">
    <location>
        <begin position="65"/>
        <end position="86"/>
    </location>
</feature>
<proteinExistence type="predicted"/>
<dbReference type="GO" id="GO:0005737">
    <property type="term" value="C:cytoplasm"/>
    <property type="evidence" value="ECO:0007669"/>
    <property type="project" value="TreeGrafter"/>
</dbReference>
<dbReference type="PROSITE" id="PS50191">
    <property type="entry name" value="CRAL_TRIO"/>
    <property type="match status" value="1"/>
</dbReference>
<reference evidence="4" key="2">
    <citation type="submission" date="2025-09" db="UniProtKB">
        <authorList>
            <consortium name="Ensembl"/>
        </authorList>
    </citation>
    <scope>IDENTIFICATION</scope>
</reference>
<dbReference type="Ensembl" id="ENSSANT00000091159.1">
    <property type="protein sequence ID" value="ENSSANP00000085771.1"/>
    <property type="gene ID" value="ENSSANG00000042448.1"/>
</dbReference>
<dbReference type="Gene3D" id="1.10.555.10">
    <property type="entry name" value="Rho GTPase activation protein"/>
    <property type="match status" value="1"/>
</dbReference>
<dbReference type="PANTHER" id="PTHR45808:SF6">
    <property type="entry name" value="RHO GTPASE-ACTIVATING PROTEIN 1"/>
    <property type="match status" value="1"/>
</dbReference>
<dbReference type="PROSITE" id="PS50238">
    <property type="entry name" value="RHOGAP"/>
    <property type="match status" value="1"/>
</dbReference>
<dbReference type="GO" id="GO:0007264">
    <property type="term" value="P:small GTPase-mediated signal transduction"/>
    <property type="evidence" value="ECO:0007669"/>
    <property type="project" value="TreeGrafter"/>
</dbReference>
<dbReference type="SMART" id="SM00516">
    <property type="entry name" value="SEC14"/>
    <property type="match status" value="1"/>
</dbReference>
<keyword evidence="1" id="KW-0812">Transmembrane</keyword>
<evidence type="ECO:0000313" key="5">
    <source>
        <dbReference type="Proteomes" id="UP000472260"/>
    </source>
</evidence>
<dbReference type="InterPro" id="IPR001251">
    <property type="entry name" value="CRAL-TRIO_dom"/>
</dbReference>
<keyword evidence="1" id="KW-1133">Transmembrane helix</keyword>
<keyword evidence="1" id="KW-0472">Membrane</keyword>
<evidence type="ECO:0000259" key="2">
    <source>
        <dbReference type="PROSITE" id="PS50191"/>
    </source>
</evidence>
<dbReference type="PANTHER" id="PTHR45808">
    <property type="entry name" value="RHO GTPASE-ACTIVATING PROTEIN 68F"/>
    <property type="match status" value="1"/>
</dbReference>
<protein>
    <submittedName>
        <fullName evidence="4">Rho GTPase-activating protein 1-like</fullName>
    </submittedName>
</protein>
<feature type="domain" description="Rho-GAP" evidence="3">
    <location>
        <begin position="127"/>
        <end position="324"/>
    </location>
</feature>
<accession>A0A671RQQ9</accession>
<gene>
    <name evidence="4" type="primary">LOC107703283</name>
</gene>
<dbReference type="GO" id="GO:0005096">
    <property type="term" value="F:GTPase activator activity"/>
    <property type="evidence" value="ECO:0007669"/>
    <property type="project" value="TreeGrafter"/>
</dbReference>
<dbReference type="CDD" id="cd00170">
    <property type="entry name" value="SEC14"/>
    <property type="match status" value="1"/>
</dbReference>
<dbReference type="Pfam" id="PF13716">
    <property type="entry name" value="CRAL_TRIO_2"/>
    <property type="match status" value="1"/>
</dbReference>
<dbReference type="SUPFAM" id="SSF48350">
    <property type="entry name" value="GTPase activation domain, GAP"/>
    <property type="match status" value="1"/>
</dbReference>
<evidence type="ECO:0000313" key="4">
    <source>
        <dbReference type="Ensembl" id="ENSSANP00000085771.1"/>
    </source>
</evidence>
<organism evidence="4 5">
    <name type="scientific">Sinocyclocheilus anshuiensis</name>
    <dbReference type="NCBI Taxonomy" id="1608454"/>
    <lineage>
        <taxon>Eukaryota</taxon>
        <taxon>Metazoa</taxon>
        <taxon>Chordata</taxon>
        <taxon>Craniata</taxon>
        <taxon>Vertebrata</taxon>
        <taxon>Euteleostomi</taxon>
        <taxon>Actinopterygii</taxon>
        <taxon>Neopterygii</taxon>
        <taxon>Teleostei</taxon>
        <taxon>Ostariophysi</taxon>
        <taxon>Cypriniformes</taxon>
        <taxon>Cyprinidae</taxon>
        <taxon>Cyprininae</taxon>
        <taxon>Sinocyclocheilus</taxon>
    </lineage>
</organism>
<dbReference type="SMART" id="SM00324">
    <property type="entry name" value="RhoGAP"/>
    <property type="match status" value="1"/>
</dbReference>
<dbReference type="Gene3D" id="3.40.525.10">
    <property type="entry name" value="CRAL-TRIO lipid binding domain"/>
    <property type="match status" value="1"/>
</dbReference>
<dbReference type="Proteomes" id="UP000472260">
    <property type="component" value="Unassembled WGS sequence"/>
</dbReference>
<evidence type="ECO:0000259" key="3">
    <source>
        <dbReference type="PROSITE" id="PS50238"/>
    </source>
</evidence>
<feature type="domain" description="CRAL-TRIO" evidence="2">
    <location>
        <begin position="1"/>
        <end position="126"/>
    </location>
</feature>
<dbReference type="InterPro" id="IPR036865">
    <property type="entry name" value="CRAL-TRIO_dom_sf"/>
</dbReference>
<keyword evidence="5" id="KW-1185">Reference proteome</keyword>
<evidence type="ECO:0000256" key="1">
    <source>
        <dbReference type="SAM" id="Phobius"/>
    </source>
</evidence>
<dbReference type="InterPro" id="IPR000198">
    <property type="entry name" value="RhoGAP_dom"/>
</dbReference>